<protein>
    <submittedName>
        <fullName evidence="2">Uncharacterized protein</fullName>
    </submittedName>
</protein>
<sequence>MKTAPEICMTGTKVKQGAKGALRNSKPHFVKKMENFVNKLNLRQRNLVNEIFFEKPEKNFVNEVRKFRQRTATFADKLSSRASRNRPLMNSKI</sequence>
<proteinExistence type="predicted"/>
<name>A0A915K0U2_ROMCU</name>
<dbReference type="AlphaFoldDB" id="A0A915K0U2"/>
<organism evidence="1 2">
    <name type="scientific">Romanomermis culicivorax</name>
    <name type="common">Nematode worm</name>
    <dbReference type="NCBI Taxonomy" id="13658"/>
    <lineage>
        <taxon>Eukaryota</taxon>
        <taxon>Metazoa</taxon>
        <taxon>Ecdysozoa</taxon>
        <taxon>Nematoda</taxon>
        <taxon>Enoplea</taxon>
        <taxon>Dorylaimia</taxon>
        <taxon>Mermithida</taxon>
        <taxon>Mermithoidea</taxon>
        <taxon>Mermithidae</taxon>
        <taxon>Romanomermis</taxon>
    </lineage>
</organism>
<evidence type="ECO:0000313" key="2">
    <source>
        <dbReference type="WBParaSite" id="nRc.2.0.1.t32411-RA"/>
    </source>
</evidence>
<evidence type="ECO:0000313" key="1">
    <source>
        <dbReference type="Proteomes" id="UP000887565"/>
    </source>
</evidence>
<keyword evidence="1" id="KW-1185">Reference proteome</keyword>
<dbReference type="WBParaSite" id="nRc.2.0.1.t32411-RA">
    <property type="protein sequence ID" value="nRc.2.0.1.t32411-RA"/>
    <property type="gene ID" value="nRc.2.0.1.g32411"/>
</dbReference>
<reference evidence="2" key="1">
    <citation type="submission" date="2022-11" db="UniProtKB">
        <authorList>
            <consortium name="WormBaseParasite"/>
        </authorList>
    </citation>
    <scope>IDENTIFICATION</scope>
</reference>
<dbReference type="Proteomes" id="UP000887565">
    <property type="component" value="Unplaced"/>
</dbReference>
<accession>A0A915K0U2</accession>